<proteinExistence type="predicted"/>
<name>A0A2S8SU76_9BACT</name>
<dbReference type="OrthoDB" id="9816182at2"/>
<dbReference type="InParanoid" id="A0A2S8SU76"/>
<keyword evidence="1" id="KW-1133">Transmembrane helix</keyword>
<dbReference type="AlphaFoldDB" id="A0A2S8SU76"/>
<dbReference type="EMBL" id="NIGF01000005">
    <property type="protein sequence ID" value="PQV64357.1"/>
    <property type="molecule type" value="Genomic_DNA"/>
</dbReference>
<gene>
    <name evidence="3" type="ORF">B1R32_10538</name>
</gene>
<dbReference type="RefSeq" id="WP_105483152.1">
    <property type="nucleotide sequence ID" value="NZ_NIGF01000005.1"/>
</dbReference>
<evidence type="ECO:0000313" key="4">
    <source>
        <dbReference type="Proteomes" id="UP000237684"/>
    </source>
</evidence>
<evidence type="ECO:0000313" key="3">
    <source>
        <dbReference type="EMBL" id="PQV64357.1"/>
    </source>
</evidence>
<keyword evidence="2" id="KW-0732">Signal</keyword>
<keyword evidence="1" id="KW-0472">Membrane</keyword>
<feature type="chain" id="PRO_5016241022" description="DUF2752 domain-containing protein" evidence="2">
    <location>
        <begin position="31"/>
        <end position="128"/>
    </location>
</feature>
<feature type="signal peptide" evidence="2">
    <location>
        <begin position="1"/>
        <end position="30"/>
    </location>
</feature>
<evidence type="ECO:0008006" key="5">
    <source>
        <dbReference type="Google" id="ProtNLM"/>
    </source>
</evidence>
<dbReference type="Pfam" id="PF10825">
    <property type="entry name" value="DUF2752"/>
    <property type="match status" value="1"/>
</dbReference>
<comment type="caution">
    <text evidence="3">The sequence shown here is derived from an EMBL/GenBank/DDBJ whole genome shotgun (WGS) entry which is preliminary data.</text>
</comment>
<keyword evidence="4" id="KW-1185">Reference proteome</keyword>
<organism evidence="3 4">
    <name type="scientific">Abditibacterium utsteinense</name>
    <dbReference type="NCBI Taxonomy" id="1960156"/>
    <lineage>
        <taxon>Bacteria</taxon>
        <taxon>Pseudomonadati</taxon>
        <taxon>Abditibacteriota</taxon>
        <taxon>Abditibacteriia</taxon>
        <taxon>Abditibacteriales</taxon>
        <taxon>Abditibacteriaceae</taxon>
        <taxon>Abditibacterium</taxon>
    </lineage>
</organism>
<dbReference type="Proteomes" id="UP000237684">
    <property type="component" value="Unassembled WGS sequence"/>
</dbReference>
<reference evidence="3 4" key="1">
    <citation type="journal article" date="2018" name="Syst. Appl. Microbiol.">
        <title>Abditibacterium utsteinense sp. nov., the first cultivated member of candidate phylum FBP, isolated from ice-free Antarctic soil samples.</title>
        <authorList>
            <person name="Tahon G."/>
            <person name="Tytgat B."/>
            <person name="Lebbe L."/>
            <person name="Carlier A."/>
            <person name="Willems A."/>
        </authorList>
    </citation>
    <scope>NUCLEOTIDE SEQUENCE [LARGE SCALE GENOMIC DNA]</scope>
    <source>
        <strain evidence="3 4">LMG 29911</strain>
    </source>
</reference>
<evidence type="ECO:0000256" key="1">
    <source>
        <dbReference type="SAM" id="Phobius"/>
    </source>
</evidence>
<dbReference type="InterPro" id="IPR021215">
    <property type="entry name" value="DUF2752"/>
</dbReference>
<feature type="transmembrane region" description="Helical" evidence="1">
    <location>
        <begin position="104"/>
        <end position="125"/>
    </location>
</feature>
<accession>A0A2S8SU76</accession>
<feature type="transmembrane region" description="Helical" evidence="1">
    <location>
        <begin position="75"/>
        <end position="92"/>
    </location>
</feature>
<keyword evidence="1" id="KW-0812">Transmembrane</keyword>
<sequence length="128" mass="13664">MRIKPRFSSTIVVCALVLMTSALLPPPHNGAILGLPSICPFHNLSGLPCPACGLTRAFVCCAHGQLAAAFVYHPLGPILFGAASFFVGNALLNRPAPRISNRLLIFCAVFFGVFWVLRLLGVFPYPAA</sequence>
<evidence type="ECO:0000256" key="2">
    <source>
        <dbReference type="SAM" id="SignalP"/>
    </source>
</evidence>
<protein>
    <recommendedName>
        <fullName evidence="5">DUF2752 domain-containing protein</fullName>
    </recommendedName>
</protein>